<comment type="similarity">
    <text evidence="1">Belongs to the eukaryotic ribosomal protein eS8 family.</text>
</comment>
<keyword evidence="3" id="KW-0687">Ribonucleoprotein</keyword>
<dbReference type="Proteomes" id="UP000683213">
    <property type="component" value="Unassembled WGS sequence"/>
</dbReference>
<dbReference type="AlphaFoldDB" id="A0A7J4IVF8"/>
<dbReference type="InterPro" id="IPR022309">
    <property type="entry name" value="Ribosomal_Se8/biogenesis_NSA2"/>
</dbReference>
<feature type="region of interest" description="Disordered" evidence="4">
    <location>
        <begin position="1"/>
        <end position="29"/>
    </location>
</feature>
<dbReference type="EMBL" id="DUFG01000027">
    <property type="protein sequence ID" value="HIH08800.1"/>
    <property type="molecule type" value="Genomic_DNA"/>
</dbReference>
<reference evidence="6" key="3">
    <citation type="submission" date="2021-05" db="EMBL/GenBank/DDBJ databases">
        <title>Protein family content uncovers lineage relationships and bacterial pathway maintenance mechanisms in DPANN archaea.</title>
        <authorList>
            <person name="Castelle C.J."/>
            <person name="Meheust R."/>
            <person name="Jaffe A.L."/>
            <person name="Seitz K."/>
            <person name="Gong X."/>
            <person name="Baker B.J."/>
            <person name="Banfield J.F."/>
        </authorList>
    </citation>
    <scope>NUCLEOTIDE SEQUENCE</scope>
    <source>
        <strain evidence="6">RIFCSPHIGHO2_01_FULL_GW2011_AR10_43_9</strain>
    </source>
</reference>
<dbReference type="Gene3D" id="2.40.10.310">
    <property type="match status" value="1"/>
</dbReference>
<keyword evidence="2 5" id="KW-0689">Ribosomal protein</keyword>
<dbReference type="GO" id="GO:0006412">
    <property type="term" value="P:translation"/>
    <property type="evidence" value="ECO:0007669"/>
    <property type="project" value="InterPro"/>
</dbReference>
<evidence type="ECO:0000256" key="2">
    <source>
        <dbReference type="ARBA" id="ARBA00022980"/>
    </source>
</evidence>
<protein>
    <submittedName>
        <fullName evidence="5">30S ribosomal protein S8e</fullName>
    </submittedName>
</protein>
<evidence type="ECO:0000313" key="6">
    <source>
        <dbReference type="EMBL" id="MBS3059615.1"/>
    </source>
</evidence>
<gene>
    <name evidence="5" type="ORF">HA237_05535</name>
    <name evidence="6" type="ORF">J4224_04290</name>
</gene>
<accession>A0A7J4IVF8</accession>
<name>A0A7J4IVF8_9ARCH</name>
<dbReference type="GO" id="GO:0003735">
    <property type="term" value="F:structural constituent of ribosome"/>
    <property type="evidence" value="ECO:0007669"/>
    <property type="project" value="InterPro"/>
</dbReference>
<proteinExistence type="inferred from homology"/>
<evidence type="ECO:0000313" key="5">
    <source>
        <dbReference type="EMBL" id="HIH08800.1"/>
    </source>
</evidence>
<dbReference type="Proteomes" id="UP000577419">
    <property type="component" value="Unassembled WGS sequence"/>
</dbReference>
<dbReference type="GO" id="GO:1990904">
    <property type="term" value="C:ribonucleoprotein complex"/>
    <property type="evidence" value="ECO:0007669"/>
    <property type="project" value="UniProtKB-KW"/>
</dbReference>
<dbReference type="NCBIfam" id="TIGR00307">
    <property type="entry name" value="eS8"/>
    <property type="match status" value="1"/>
</dbReference>
<evidence type="ECO:0000256" key="4">
    <source>
        <dbReference type="SAM" id="MobiDB-lite"/>
    </source>
</evidence>
<comment type="caution">
    <text evidence="5">The sequence shown here is derived from an EMBL/GenBank/DDBJ whole genome shotgun (WGS) entry which is preliminary data.</text>
</comment>
<dbReference type="EMBL" id="JAGVWF010000060">
    <property type="protein sequence ID" value="MBS3059615.1"/>
    <property type="molecule type" value="Genomic_DNA"/>
</dbReference>
<reference evidence="6" key="2">
    <citation type="submission" date="2021-03" db="EMBL/GenBank/DDBJ databases">
        <authorList>
            <person name="Jaffe A."/>
        </authorList>
    </citation>
    <scope>NUCLEOTIDE SEQUENCE</scope>
    <source>
        <strain evidence="6">RIFCSPHIGHO2_01_FULL_GW2011_AR10_43_9</strain>
    </source>
</reference>
<dbReference type="InterPro" id="IPR001047">
    <property type="entry name" value="Ribosomal_eS8"/>
</dbReference>
<reference evidence="5" key="1">
    <citation type="journal article" date="2020" name="bioRxiv">
        <title>A rank-normalized archaeal taxonomy based on genome phylogeny resolves widespread incomplete and uneven classifications.</title>
        <authorList>
            <person name="Rinke C."/>
            <person name="Chuvochina M."/>
            <person name="Mussig A.J."/>
            <person name="Chaumeil P.-A."/>
            <person name="Waite D.W."/>
            <person name="Whitman W.B."/>
            <person name="Parks D.H."/>
            <person name="Hugenholtz P."/>
        </authorList>
    </citation>
    <scope>NUCLEOTIDE SEQUENCE</scope>
    <source>
        <strain evidence="5">UBA10011</strain>
    </source>
</reference>
<evidence type="ECO:0000256" key="3">
    <source>
        <dbReference type="ARBA" id="ARBA00023274"/>
    </source>
</evidence>
<dbReference type="Pfam" id="PF01201">
    <property type="entry name" value="Ribosomal_S8e"/>
    <property type="match status" value="1"/>
</dbReference>
<evidence type="ECO:0000313" key="7">
    <source>
        <dbReference type="Proteomes" id="UP000577419"/>
    </source>
</evidence>
<evidence type="ECO:0000256" key="1">
    <source>
        <dbReference type="ARBA" id="ARBA00005257"/>
    </source>
</evidence>
<organism evidence="5 7">
    <name type="scientific">Candidatus Iainarchaeum sp</name>
    <dbReference type="NCBI Taxonomy" id="3101447"/>
    <lineage>
        <taxon>Archaea</taxon>
        <taxon>Candidatus Iainarchaeota</taxon>
        <taxon>Candidatus Iainarchaeia</taxon>
        <taxon>Candidatus Iainarchaeales</taxon>
        <taxon>Candidatus Iainarchaeaceae</taxon>
        <taxon>Candidatus Iainarchaeum</taxon>
    </lineage>
</organism>
<dbReference type="GO" id="GO:0005840">
    <property type="term" value="C:ribosome"/>
    <property type="evidence" value="ECO:0007669"/>
    <property type="project" value="UniProtKB-KW"/>
</dbReference>
<sequence>MKSVRKPSGGVRNSRNRSDKRLSWKGGDTTLTTIADSDEKARVDLMDGVGGTNKLAAKSVFYANVLNPNDQKSKKAQILSVHQNDANRLFTRRNIITKGALIRVKLDGSERIAKVSSRPGQDGAVNAILVEEKK</sequence>